<comment type="subcellular location">
    <subcellularLocation>
        <location evidence="1 6">Nucleus</location>
    </subcellularLocation>
</comment>
<dbReference type="GO" id="GO:0000785">
    <property type="term" value="C:chromatin"/>
    <property type="evidence" value="ECO:0007669"/>
    <property type="project" value="TreeGrafter"/>
</dbReference>
<feature type="domain" description="T-box" evidence="8">
    <location>
        <begin position="98"/>
        <end position="280"/>
    </location>
</feature>
<evidence type="ECO:0000256" key="5">
    <source>
        <dbReference type="ARBA" id="ARBA00023242"/>
    </source>
</evidence>
<dbReference type="InParanoid" id="A0A7M7KIA6"/>
<evidence type="ECO:0000313" key="9">
    <source>
        <dbReference type="EnsemblMetazoa" id="XP_022667374"/>
    </source>
</evidence>
<evidence type="ECO:0000256" key="6">
    <source>
        <dbReference type="PROSITE-ProRule" id="PRU00201"/>
    </source>
</evidence>
<dbReference type="InterPro" id="IPR001699">
    <property type="entry name" value="TF_T-box"/>
</dbReference>
<feature type="compositionally biased region" description="Basic and acidic residues" evidence="7">
    <location>
        <begin position="581"/>
        <end position="617"/>
    </location>
</feature>
<feature type="compositionally biased region" description="Basic and acidic residues" evidence="7">
    <location>
        <begin position="639"/>
        <end position="659"/>
    </location>
</feature>
<feature type="region of interest" description="Disordered" evidence="7">
    <location>
        <begin position="531"/>
        <end position="674"/>
    </location>
</feature>
<dbReference type="EnsemblMetazoa" id="XM_022811639">
    <property type="protein sequence ID" value="XP_022667374"/>
    <property type="gene ID" value="LOC111252950"/>
</dbReference>
<evidence type="ECO:0000256" key="1">
    <source>
        <dbReference type="ARBA" id="ARBA00004123"/>
    </source>
</evidence>
<dbReference type="GO" id="GO:0045893">
    <property type="term" value="P:positive regulation of DNA-templated transcription"/>
    <property type="evidence" value="ECO:0007669"/>
    <property type="project" value="InterPro"/>
</dbReference>
<dbReference type="GO" id="GO:0000978">
    <property type="term" value="F:RNA polymerase II cis-regulatory region sequence-specific DNA binding"/>
    <property type="evidence" value="ECO:0007669"/>
    <property type="project" value="InterPro"/>
</dbReference>
<evidence type="ECO:0000313" key="10">
    <source>
        <dbReference type="Proteomes" id="UP000594260"/>
    </source>
</evidence>
<feature type="compositionally biased region" description="Polar residues" evidence="7">
    <location>
        <begin position="622"/>
        <end position="631"/>
    </location>
</feature>
<evidence type="ECO:0000259" key="8">
    <source>
        <dbReference type="PROSITE" id="PS50252"/>
    </source>
</evidence>
<dbReference type="GeneID" id="111252950"/>
<dbReference type="GO" id="GO:0001708">
    <property type="term" value="P:cell fate specification"/>
    <property type="evidence" value="ECO:0007669"/>
    <property type="project" value="TreeGrafter"/>
</dbReference>
<feature type="compositionally biased region" description="Low complexity" evidence="7">
    <location>
        <begin position="556"/>
        <end position="567"/>
    </location>
</feature>
<organism evidence="9 10">
    <name type="scientific">Varroa destructor</name>
    <name type="common">Honeybee mite</name>
    <dbReference type="NCBI Taxonomy" id="109461"/>
    <lineage>
        <taxon>Eukaryota</taxon>
        <taxon>Metazoa</taxon>
        <taxon>Ecdysozoa</taxon>
        <taxon>Arthropoda</taxon>
        <taxon>Chelicerata</taxon>
        <taxon>Arachnida</taxon>
        <taxon>Acari</taxon>
        <taxon>Parasitiformes</taxon>
        <taxon>Mesostigmata</taxon>
        <taxon>Gamasina</taxon>
        <taxon>Dermanyssoidea</taxon>
        <taxon>Varroidae</taxon>
        <taxon>Varroa</taxon>
    </lineage>
</organism>
<name>A0A7M7KIA6_VARDE</name>
<dbReference type="PRINTS" id="PR00937">
    <property type="entry name" value="TBOX"/>
</dbReference>
<dbReference type="Pfam" id="PF00907">
    <property type="entry name" value="T-box"/>
    <property type="match status" value="1"/>
</dbReference>
<keyword evidence="3 6" id="KW-0238">DNA-binding</keyword>
<dbReference type="PROSITE" id="PS01264">
    <property type="entry name" value="TBOX_2"/>
    <property type="match status" value="1"/>
</dbReference>
<feature type="region of interest" description="Disordered" evidence="7">
    <location>
        <begin position="464"/>
        <end position="518"/>
    </location>
</feature>
<keyword evidence="5 6" id="KW-0539">Nucleus</keyword>
<dbReference type="InterPro" id="IPR008967">
    <property type="entry name" value="p53-like_TF_DNA-bd_sf"/>
</dbReference>
<dbReference type="AlphaFoldDB" id="A0A7M7KIA6"/>
<keyword evidence="10" id="KW-1185">Reference proteome</keyword>
<evidence type="ECO:0000256" key="2">
    <source>
        <dbReference type="ARBA" id="ARBA00023015"/>
    </source>
</evidence>
<dbReference type="PANTHER" id="PTHR11267:SF181">
    <property type="entry name" value="OPTOMOTOR-BLIND PROTEIN"/>
    <property type="match status" value="1"/>
</dbReference>
<sequence length="674" mass="73402">MRYEESVAIVPGLSNAMAAFHPNPFQILGATPSQPQRSAPSTTDFSMHSILSQHGGIPNGPSVPPGLLPSHLLANSPLTSAAAGAEDDGICDDPKVALEAKDLWDKFHDLGTEMVITKSGRRMFPAFKVRVSGLDKRAKYILLMDIVAADDCRYKFHNSRWMIAGKADPEMPKRMYIHPDSPATGEQWMQKVVSFHKLKLTNNISDKHGFMSFQTILNSMHKYQPRFHLVRASDISKLPYAAFKTFVFRETEFIAVTAYQNEKITQLKIDNNPFAKGFRDTGAGKREKKRQALLAQAGQGQRILTDRDRLAAQNASGGASACADSSDDEDRLDVGEPADMRPASLTSTNAESATSSSPVVATPPSHLAGTTGQLPSLPTLSGFSGLGNLPGLAGNPYAALLQTLPPQQLSLVMAYQEMTARLMLAKRLPLPPQTWPNVGLLPHTGQDPFAAAAAAAALMFSPFMQQQQQQQGGGGGTTGNSLSTHGHNSSQNAQNGNISPHHGTPGVPSSPPSSSSRVCDITNMEALVDSLQQRRSTSKRRRSSSPDSESERLRRSTPPSQRQRQTPASTQRSSDIDDEESRERNDDENSRQKTSRRQEHEQAHDQDRNRDLHDQRKASSLVLDSTSQKSSRALPIEATENRDDDHIGTTLTRDSKNSDSDEADDEVVSTAGDD</sequence>
<accession>A0A7M7KIA6</accession>
<dbReference type="PROSITE" id="PS01283">
    <property type="entry name" value="TBOX_1"/>
    <property type="match status" value="1"/>
</dbReference>
<dbReference type="GO" id="GO:0005634">
    <property type="term" value="C:nucleus"/>
    <property type="evidence" value="ECO:0007669"/>
    <property type="project" value="UniProtKB-SubCell"/>
</dbReference>
<dbReference type="FunFam" id="2.60.40.820:FF:000003">
    <property type="entry name" value="T-box transcription factor TBX3"/>
    <property type="match status" value="1"/>
</dbReference>
<feature type="region of interest" description="Disordered" evidence="7">
    <location>
        <begin position="315"/>
        <end position="370"/>
    </location>
</feature>
<comment type="caution">
    <text evidence="6">Lacks conserved residue(s) required for the propagation of feature annotation.</text>
</comment>
<dbReference type="InterPro" id="IPR018186">
    <property type="entry name" value="TF_T-box_CS"/>
</dbReference>
<reference evidence="9" key="1">
    <citation type="submission" date="2021-01" db="UniProtKB">
        <authorList>
            <consortium name="EnsemblMetazoa"/>
        </authorList>
    </citation>
    <scope>IDENTIFICATION</scope>
</reference>
<dbReference type="PANTHER" id="PTHR11267">
    <property type="entry name" value="T-BOX PROTEIN-RELATED"/>
    <property type="match status" value="1"/>
</dbReference>
<dbReference type="GO" id="GO:0000981">
    <property type="term" value="F:DNA-binding transcription factor activity, RNA polymerase II-specific"/>
    <property type="evidence" value="ECO:0007669"/>
    <property type="project" value="TreeGrafter"/>
</dbReference>
<dbReference type="OrthoDB" id="7442607at2759"/>
<keyword evidence="2" id="KW-0805">Transcription regulation</keyword>
<dbReference type="RefSeq" id="XP_022667374.1">
    <property type="nucleotide sequence ID" value="XM_022811639.1"/>
</dbReference>
<dbReference type="KEGG" id="vde:111252950"/>
<dbReference type="Gene3D" id="2.60.40.820">
    <property type="entry name" value="Transcription factor, T-box"/>
    <property type="match status" value="1"/>
</dbReference>
<protein>
    <recommendedName>
        <fullName evidence="8">T-box domain-containing protein</fullName>
    </recommendedName>
</protein>
<dbReference type="Proteomes" id="UP000594260">
    <property type="component" value="Unplaced"/>
</dbReference>
<keyword evidence="4" id="KW-0804">Transcription</keyword>
<evidence type="ECO:0000256" key="3">
    <source>
        <dbReference type="ARBA" id="ARBA00023125"/>
    </source>
</evidence>
<proteinExistence type="predicted"/>
<feature type="compositionally biased region" description="Polar residues" evidence="7">
    <location>
        <begin position="480"/>
        <end position="498"/>
    </location>
</feature>
<evidence type="ECO:0000256" key="4">
    <source>
        <dbReference type="ARBA" id="ARBA00023163"/>
    </source>
</evidence>
<feature type="compositionally biased region" description="Low complexity" evidence="7">
    <location>
        <begin position="343"/>
        <end position="365"/>
    </location>
</feature>
<dbReference type="InterPro" id="IPR046360">
    <property type="entry name" value="T-box_DNA-bd"/>
</dbReference>
<feature type="compositionally biased region" description="Low complexity" evidence="7">
    <location>
        <begin position="315"/>
        <end position="324"/>
    </location>
</feature>
<dbReference type="PROSITE" id="PS50252">
    <property type="entry name" value="TBOX_3"/>
    <property type="match status" value="1"/>
</dbReference>
<dbReference type="SMART" id="SM00425">
    <property type="entry name" value="TBOX"/>
    <property type="match status" value="1"/>
</dbReference>
<feature type="compositionally biased region" description="Acidic residues" evidence="7">
    <location>
        <begin position="660"/>
        <end position="674"/>
    </location>
</feature>
<dbReference type="CDD" id="cd20188">
    <property type="entry name" value="T-box_TBX2_3-like"/>
    <property type="match status" value="1"/>
</dbReference>
<dbReference type="InterPro" id="IPR036960">
    <property type="entry name" value="T-box_sf"/>
</dbReference>
<evidence type="ECO:0000256" key="7">
    <source>
        <dbReference type="SAM" id="MobiDB-lite"/>
    </source>
</evidence>
<dbReference type="SUPFAM" id="SSF49417">
    <property type="entry name" value="p53-like transcription factors"/>
    <property type="match status" value="1"/>
</dbReference>